<dbReference type="Proteomes" id="UP001187192">
    <property type="component" value="Unassembled WGS sequence"/>
</dbReference>
<keyword evidence="5" id="KW-0539">Nucleus</keyword>
<feature type="region of interest" description="Disordered" evidence="6">
    <location>
        <begin position="604"/>
        <end position="629"/>
    </location>
</feature>
<dbReference type="GO" id="GO:0071004">
    <property type="term" value="C:U2-type prespliceosome"/>
    <property type="evidence" value="ECO:0007669"/>
    <property type="project" value="TreeGrafter"/>
</dbReference>
<evidence type="ECO:0000256" key="3">
    <source>
        <dbReference type="ARBA" id="ARBA00022737"/>
    </source>
</evidence>
<organism evidence="7 8">
    <name type="scientific">Ficus carica</name>
    <name type="common">Common fig</name>
    <dbReference type="NCBI Taxonomy" id="3494"/>
    <lineage>
        <taxon>Eukaryota</taxon>
        <taxon>Viridiplantae</taxon>
        <taxon>Streptophyta</taxon>
        <taxon>Embryophyta</taxon>
        <taxon>Tracheophyta</taxon>
        <taxon>Spermatophyta</taxon>
        <taxon>Magnoliopsida</taxon>
        <taxon>eudicotyledons</taxon>
        <taxon>Gunneridae</taxon>
        <taxon>Pentapetalae</taxon>
        <taxon>rosids</taxon>
        <taxon>fabids</taxon>
        <taxon>Rosales</taxon>
        <taxon>Moraceae</taxon>
        <taxon>Ficeae</taxon>
        <taxon>Ficus</taxon>
    </lineage>
</organism>
<accession>A0AA88A2L2</accession>
<dbReference type="GO" id="GO:0030627">
    <property type="term" value="F:pre-mRNA 5'-splice site binding"/>
    <property type="evidence" value="ECO:0007669"/>
    <property type="project" value="TreeGrafter"/>
</dbReference>
<feature type="compositionally biased region" description="Polar residues" evidence="6">
    <location>
        <begin position="725"/>
        <end position="739"/>
    </location>
</feature>
<dbReference type="InterPro" id="IPR011990">
    <property type="entry name" value="TPR-like_helical_dom_sf"/>
</dbReference>
<dbReference type="InterPro" id="IPR003107">
    <property type="entry name" value="HAT"/>
</dbReference>
<evidence type="ECO:0000256" key="2">
    <source>
        <dbReference type="ARBA" id="ARBA00022664"/>
    </source>
</evidence>
<feature type="region of interest" description="Disordered" evidence="6">
    <location>
        <begin position="508"/>
        <end position="527"/>
    </location>
</feature>
<evidence type="ECO:0000256" key="5">
    <source>
        <dbReference type="ARBA" id="ARBA00023242"/>
    </source>
</evidence>
<dbReference type="SUPFAM" id="SSF48452">
    <property type="entry name" value="TPR-like"/>
    <property type="match status" value="1"/>
</dbReference>
<dbReference type="Gene3D" id="1.25.40.10">
    <property type="entry name" value="Tetratricopeptide repeat domain"/>
    <property type="match status" value="2"/>
</dbReference>
<keyword evidence="3" id="KW-0677">Repeat</keyword>
<reference evidence="7" key="1">
    <citation type="submission" date="2023-07" db="EMBL/GenBank/DDBJ databases">
        <title>draft genome sequence of fig (Ficus carica).</title>
        <authorList>
            <person name="Takahashi T."/>
            <person name="Nishimura K."/>
        </authorList>
    </citation>
    <scope>NUCLEOTIDE SEQUENCE</scope>
</reference>
<dbReference type="PANTHER" id="PTHR17204:SF26">
    <property type="entry name" value="PRE-MRNA-PROCESSING FACTOR 39-2"/>
    <property type="match status" value="1"/>
</dbReference>
<protein>
    <submittedName>
        <fullName evidence="7">Uncharacterized protein</fullName>
    </submittedName>
</protein>
<keyword evidence="4" id="KW-0508">mRNA splicing</keyword>
<dbReference type="PANTHER" id="PTHR17204">
    <property type="entry name" value="PRE-MRNA PROCESSING PROTEIN PRP39-RELATED"/>
    <property type="match status" value="1"/>
</dbReference>
<keyword evidence="2" id="KW-0507">mRNA processing</keyword>
<dbReference type="GO" id="GO:0000395">
    <property type="term" value="P:mRNA 5'-splice site recognition"/>
    <property type="evidence" value="ECO:0007669"/>
    <property type="project" value="TreeGrafter"/>
</dbReference>
<dbReference type="FunFam" id="1.25.40.10:FF:000159">
    <property type="entry name" value="Tetratricopeptide repeat (TPR)-like superfamily protein"/>
    <property type="match status" value="1"/>
</dbReference>
<dbReference type="SMART" id="SM00386">
    <property type="entry name" value="HAT"/>
    <property type="match status" value="3"/>
</dbReference>
<evidence type="ECO:0000256" key="4">
    <source>
        <dbReference type="ARBA" id="ARBA00023187"/>
    </source>
</evidence>
<feature type="compositionally biased region" description="Polar residues" evidence="6">
    <location>
        <begin position="511"/>
        <end position="524"/>
    </location>
</feature>
<evidence type="ECO:0000313" key="8">
    <source>
        <dbReference type="Proteomes" id="UP001187192"/>
    </source>
</evidence>
<comment type="caution">
    <text evidence="7">The sequence shown here is derived from an EMBL/GenBank/DDBJ whole genome shotgun (WGS) entry which is preliminary data.</text>
</comment>
<evidence type="ECO:0000256" key="6">
    <source>
        <dbReference type="SAM" id="MobiDB-lite"/>
    </source>
</evidence>
<feature type="compositionally biased region" description="Polar residues" evidence="6">
    <location>
        <begin position="705"/>
        <end position="715"/>
    </location>
</feature>
<gene>
    <name evidence="7" type="ORF">TIFTF001_012560</name>
</gene>
<proteinExistence type="predicted"/>
<feature type="compositionally biased region" description="Polar residues" evidence="6">
    <location>
        <begin position="779"/>
        <end position="788"/>
    </location>
</feature>
<dbReference type="Pfam" id="PF23240">
    <property type="entry name" value="HAT_PRP39_N"/>
    <property type="match status" value="1"/>
</dbReference>
<evidence type="ECO:0000313" key="7">
    <source>
        <dbReference type="EMBL" id="GMN43372.1"/>
    </source>
</evidence>
<evidence type="ECO:0000256" key="1">
    <source>
        <dbReference type="ARBA" id="ARBA00004123"/>
    </source>
</evidence>
<dbReference type="GO" id="GO:0000243">
    <property type="term" value="C:commitment complex"/>
    <property type="evidence" value="ECO:0007669"/>
    <property type="project" value="TreeGrafter"/>
</dbReference>
<feature type="compositionally biased region" description="Low complexity" evidence="6">
    <location>
        <begin position="789"/>
        <end position="808"/>
    </location>
</feature>
<sequence>MPITSLVTGSMKLAPIQESSKMARGAGFDIELKLHELNGKGPVVFDDWISLISRIERAFPDNIEKICLVYDSFLSEFPLCHGYWRRYADHKIRLCTVDEVVEVFERAVQSATYSVGVWVDYCYFSMSAFEDPSDICSFKKLAALCDKELGCQSNCFVNSPSHSLLDGEVPKSGGADEISCVVKDLFEPSLSFDKSKLLLQKYLSIGECLYQEACQLDEKIRTFETKIRRSYFHVKPLDADQLDNWHHYLDFVEKQGDFDWVVKLYERCLIPCAHYPEFWMRYVDFMETKGGREIANYALDRATQVFLKRVPVILLFNARFKEHEGNVTATRSTLLQCDDVELDLNFIENIVIKANMEKRLGNFVAASNIFEEALAMAAEKKKLHTLPNIYVHFSRLKYMIESADAARDILIDGIKRLPDCKLLLEQFIDLCGTIHELRKAWNRHIRLFPCSVRTAFNEQITTNIKSSKLAKEEKEDTIVTKPQQPSRDCNPDCLVKLPLEDKKMSRLENYDSGSDQDSTNNISEQKVPVGENDDIQFEQAHIYRFQSGEADGDAPKGAILPSLEVSKQLMKDVPETNVSLVSPEASEQPREDNTKCEVVEGTESEQALKEHSGGNDIKQKCDHEPEKDTKTLSLDSLSLHAWDNTYIDSHPSVSPACEAPQETRNFDGHMLESNQHNVLEGSLTCSQRKTNSSDSPRAEIEVVNISPSSSHQSPILTGPPHQRIRANSSGNRHQMNNSGKFRRESKFGSRGHLQRRSYQHQRQVSPLQHLRAEPGGPMPTSQGYPSQVASPHSPQSQQGSQAQHQYQATRPASVTPPPPKRFIGTQWNESVGAGTSITYCGFSGEYKCATCFVIDINTPIEEAGLWLWPFRLTEKFHQQMLENHTHLLHLSNSQQQSRGEEWHSSTGATIDSAKSREIEGNYRYLTWLEL</sequence>
<feature type="compositionally biased region" description="Basic and acidic residues" evidence="6">
    <location>
        <begin position="606"/>
        <end position="629"/>
    </location>
</feature>
<comment type="subcellular location">
    <subcellularLocation>
        <location evidence="1">Nucleus</location>
    </subcellularLocation>
</comment>
<dbReference type="Pfam" id="PF23241">
    <property type="entry name" value="HAT_PRP39_C"/>
    <property type="match status" value="1"/>
</dbReference>
<name>A0AA88A2L2_FICCA</name>
<dbReference type="EMBL" id="BTGU01000016">
    <property type="protein sequence ID" value="GMN43372.1"/>
    <property type="molecule type" value="Genomic_DNA"/>
</dbReference>
<keyword evidence="8" id="KW-1185">Reference proteome</keyword>
<dbReference type="InterPro" id="IPR059164">
    <property type="entry name" value="HAT_PRP39_C"/>
</dbReference>
<dbReference type="GO" id="GO:0005685">
    <property type="term" value="C:U1 snRNP"/>
    <property type="evidence" value="ECO:0007669"/>
    <property type="project" value="TreeGrafter"/>
</dbReference>
<dbReference type="AlphaFoldDB" id="A0AA88A2L2"/>
<feature type="region of interest" description="Disordered" evidence="6">
    <location>
        <begin position="703"/>
        <end position="826"/>
    </location>
</feature>